<dbReference type="GO" id="GO:0042351">
    <property type="term" value="P:'de novo' GDP-L-fucose biosynthetic process"/>
    <property type="evidence" value="ECO:0007669"/>
    <property type="project" value="TreeGrafter"/>
</dbReference>
<dbReference type="AlphaFoldDB" id="A0A6C0EG21"/>
<evidence type="ECO:0000256" key="4">
    <source>
        <dbReference type="ARBA" id="ARBA00023239"/>
    </source>
</evidence>
<dbReference type="Pfam" id="PF16363">
    <property type="entry name" value="GDP_Man_Dehyd"/>
    <property type="match status" value="1"/>
</dbReference>
<evidence type="ECO:0000256" key="3">
    <source>
        <dbReference type="ARBA" id="ARBA00011989"/>
    </source>
</evidence>
<dbReference type="SUPFAM" id="SSF51735">
    <property type="entry name" value="NAD(P)-binding Rossmann-fold domains"/>
    <property type="match status" value="1"/>
</dbReference>
<dbReference type="GO" id="GO:0008446">
    <property type="term" value="F:GDP-mannose 4,6-dehydratase activity"/>
    <property type="evidence" value="ECO:0007669"/>
    <property type="project" value="UniProtKB-EC"/>
</dbReference>
<comment type="cofactor">
    <cofactor evidence="1">
        <name>NADP(+)</name>
        <dbReference type="ChEBI" id="CHEBI:58349"/>
    </cofactor>
</comment>
<dbReference type="HAMAP" id="MF_00955">
    <property type="entry name" value="GDP_Man_dehydratase"/>
    <property type="match status" value="1"/>
</dbReference>
<dbReference type="CDD" id="cd05260">
    <property type="entry name" value="GDP_MD_SDR_e"/>
    <property type="match status" value="1"/>
</dbReference>
<dbReference type="EC" id="4.2.1.47" evidence="3"/>
<evidence type="ECO:0000259" key="5">
    <source>
        <dbReference type="Pfam" id="PF16363"/>
    </source>
</evidence>
<dbReference type="InterPro" id="IPR016040">
    <property type="entry name" value="NAD(P)-bd_dom"/>
</dbReference>
<proteinExistence type="inferred from homology"/>
<dbReference type="PANTHER" id="PTHR43715">
    <property type="entry name" value="GDP-MANNOSE 4,6-DEHYDRATASE"/>
    <property type="match status" value="1"/>
</dbReference>
<evidence type="ECO:0000313" key="6">
    <source>
        <dbReference type="EMBL" id="QHT28157.1"/>
    </source>
</evidence>
<dbReference type="FunFam" id="3.40.50.720:FF:000924">
    <property type="entry name" value="GDP-mannose 4,6 dehydratase"/>
    <property type="match status" value="1"/>
</dbReference>
<dbReference type="Gene3D" id="3.40.50.720">
    <property type="entry name" value="NAD(P)-binding Rossmann-like Domain"/>
    <property type="match status" value="1"/>
</dbReference>
<organism evidence="6">
    <name type="scientific">viral metagenome</name>
    <dbReference type="NCBI Taxonomy" id="1070528"/>
    <lineage>
        <taxon>unclassified sequences</taxon>
        <taxon>metagenomes</taxon>
        <taxon>organismal metagenomes</taxon>
    </lineage>
</organism>
<sequence length="343" mass="39202">MVKIAFVTGITGQDGSYLSELLVSKGYEVHGIVRRTSLMFSSDRLDHIRKNVHLHYGDLTDGSALNQLFFEITHERDFEVFEVYNLGAQSHVQISFEIPEYTSMVDGIGVLKILEAIRSFPKQIQNKTRFYQAGTSEMFGDVLEKPQTETTPFRPQSPYACAKVYAHYLVRNYRESYDLFACNGILFNHESPRRGANFVTMKIVNGVKEIANGGEKTIKLGNIYSHRDWGHAKDYVEGMWLMLQQEKPDDYVLSTNKTTLVKDFIIKCFKYKNIDLEWSGEGLDEKATNKETGEVVVEIDSKYFRPSEVEYLLGYAGKAEKQLGWVPKTGLDDLIIDMFENGM</sequence>
<comment type="similarity">
    <text evidence="2">Belongs to the NAD(P)-dependent epimerase/dehydratase family. GDP-mannose 4,6-dehydratase subfamily.</text>
</comment>
<evidence type="ECO:0000256" key="2">
    <source>
        <dbReference type="ARBA" id="ARBA00009263"/>
    </source>
</evidence>
<dbReference type="NCBIfam" id="TIGR01472">
    <property type="entry name" value="gmd"/>
    <property type="match status" value="1"/>
</dbReference>
<evidence type="ECO:0000256" key="1">
    <source>
        <dbReference type="ARBA" id="ARBA00001937"/>
    </source>
</evidence>
<accession>A0A6C0EG21</accession>
<protein>
    <recommendedName>
        <fullName evidence="3">GDP-mannose 4,6-dehydratase</fullName>
        <ecNumber evidence="3">4.2.1.47</ecNumber>
    </recommendedName>
</protein>
<dbReference type="InterPro" id="IPR006368">
    <property type="entry name" value="GDP_Man_deHydtase"/>
</dbReference>
<dbReference type="InterPro" id="IPR036291">
    <property type="entry name" value="NAD(P)-bd_dom_sf"/>
</dbReference>
<dbReference type="Gene3D" id="3.90.25.10">
    <property type="entry name" value="UDP-galactose 4-epimerase, domain 1"/>
    <property type="match status" value="1"/>
</dbReference>
<dbReference type="EMBL" id="MN738852">
    <property type="protein sequence ID" value="QHT28157.1"/>
    <property type="molecule type" value="Genomic_DNA"/>
</dbReference>
<name>A0A6C0EG21_9ZZZZ</name>
<reference evidence="6" key="1">
    <citation type="journal article" date="2020" name="Nature">
        <title>Giant virus diversity and host interactions through global metagenomics.</title>
        <authorList>
            <person name="Schulz F."/>
            <person name="Roux S."/>
            <person name="Paez-Espino D."/>
            <person name="Jungbluth S."/>
            <person name="Walsh D.A."/>
            <person name="Denef V.J."/>
            <person name="McMahon K.D."/>
            <person name="Konstantinidis K.T."/>
            <person name="Eloe-Fadrosh E.A."/>
            <person name="Kyrpides N.C."/>
            <person name="Woyke T."/>
        </authorList>
    </citation>
    <scope>NUCLEOTIDE SEQUENCE</scope>
    <source>
        <strain evidence="6">GVMAG-M-3300001348-25</strain>
    </source>
</reference>
<dbReference type="PANTHER" id="PTHR43715:SF1">
    <property type="entry name" value="GDP-MANNOSE 4,6 DEHYDRATASE"/>
    <property type="match status" value="1"/>
</dbReference>
<keyword evidence="4" id="KW-0456">Lyase</keyword>
<feature type="domain" description="NAD(P)-binding" evidence="5">
    <location>
        <begin position="6"/>
        <end position="338"/>
    </location>
</feature>